<feature type="compositionally biased region" description="Basic and acidic residues" evidence="1">
    <location>
        <begin position="17"/>
        <end position="33"/>
    </location>
</feature>
<protein>
    <submittedName>
        <fullName evidence="2">Uncharacterized protein</fullName>
    </submittedName>
</protein>
<dbReference type="AlphaFoldDB" id="D5A8T1"/>
<organism evidence="2">
    <name type="scientific">Picea sitchensis</name>
    <name type="common">Sitka spruce</name>
    <name type="synonym">Pinus sitchensis</name>
    <dbReference type="NCBI Taxonomy" id="3332"/>
    <lineage>
        <taxon>Eukaryota</taxon>
        <taxon>Viridiplantae</taxon>
        <taxon>Streptophyta</taxon>
        <taxon>Embryophyta</taxon>
        <taxon>Tracheophyta</taxon>
        <taxon>Spermatophyta</taxon>
        <taxon>Pinopsida</taxon>
        <taxon>Pinidae</taxon>
        <taxon>Conifers I</taxon>
        <taxon>Pinales</taxon>
        <taxon>Pinaceae</taxon>
        <taxon>Picea</taxon>
    </lineage>
</organism>
<dbReference type="EMBL" id="BT122578">
    <property type="protein sequence ID" value="ADE75950.1"/>
    <property type="molecule type" value="mRNA"/>
</dbReference>
<name>D5A8T1_PICSI</name>
<reference evidence="2" key="1">
    <citation type="submission" date="2010-04" db="EMBL/GenBank/DDBJ databases">
        <authorList>
            <person name="Reid K.E."/>
            <person name="Liao N."/>
            <person name="Chan S."/>
            <person name="Docking R."/>
            <person name="Taylor G."/>
            <person name="Moore R."/>
            <person name="Mayo M."/>
            <person name="Munro S."/>
            <person name="King J."/>
            <person name="Yanchuk A."/>
            <person name="Holt R."/>
            <person name="Jones S."/>
            <person name="Marra M."/>
            <person name="Ritland C.E."/>
            <person name="Ritland K."/>
            <person name="Bohlmann J."/>
        </authorList>
    </citation>
    <scope>NUCLEOTIDE SEQUENCE</scope>
    <source>
        <tissue evidence="2">Buds collected with no treatment. Collection October 2007</tissue>
    </source>
</reference>
<proteinExistence type="evidence at transcript level"/>
<accession>D5A8T1</accession>
<evidence type="ECO:0000256" key="1">
    <source>
        <dbReference type="SAM" id="MobiDB-lite"/>
    </source>
</evidence>
<sequence length="75" mass="8270">MGDIALIMAEYYLSNRDSDTTSRENVNTREGKGHPRSQLTEGILMQIRRLKIRSDAVEGVAVPLSGAFLEGCFSP</sequence>
<evidence type="ECO:0000313" key="2">
    <source>
        <dbReference type="EMBL" id="ADE75950.1"/>
    </source>
</evidence>
<feature type="region of interest" description="Disordered" evidence="1">
    <location>
        <begin position="17"/>
        <end position="38"/>
    </location>
</feature>